<dbReference type="AlphaFoldDB" id="A0A7M2REB1"/>
<evidence type="ECO:0000256" key="4">
    <source>
        <dbReference type="ARBA" id="ARBA00022692"/>
    </source>
</evidence>
<evidence type="ECO:0000313" key="10">
    <source>
        <dbReference type="Proteomes" id="UP000593601"/>
    </source>
</evidence>
<feature type="transmembrane region" description="Helical" evidence="7">
    <location>
        <begin position="163"/>
        <end position="186"/>
    </location>
</feature>
<dbReference type="EMBL" id="CP063304">
    <property type="protein sequence ID" value="QOV18675.1"/>
    <property type="molecule type" value="Genomic_DNA"/>
</dbReference>
<evidence type="ECO:0000313" key="9">
    <source>
        <dbReference type="EMBL" id="QOV18675.1"/>
    </source>
</evidence>
<dbReference type="InterPro" id="IPR000515">
    <property type="entry name" value="MetI-like"/>
</dbReference>
<feature type="transmembrane region" description="Helical" evidence="7">
    <location>
        <begin position="277"/>
        <end position="295"/>
    </location>
</feature>
<dbReference type="PANTHER" id="PTHR30193:SF37">
    <property type="entry name" value="INNER MEMBRANE ABC TRANSPORTER PERMEASE PROTEIN YCJO"/>
    <property type="match status" value="1"/>
</dbReference>
<keyword evidence="2 7" id="KW-0813">Transport</keyword>
<reference evidence="9 10" key="1">
    <citation type="submission" date="2020-10" db="EMBL/GenBank/DDBJ databases">
        <title>Blautia liquoris sp.nov., isolated from the mud in a fermentation cellar used for the production of Chinese strong-flavoured liquor.</title>
        <authorList>
            <person name="Lu L."/>
        </authorList>
    </citation>
    <scope>NUCLEOTIDE SEQUENCE [LARGE SCALE GENOMIC DNA]</scope>
    <source>
        <strain evidence="9 10">LZLJ-3</strain>
    </source>
</reference>
<dbReference type="Proteomes" id="UP000593601">
    <property type="component" value="Chromosome"/>
</dbReference>
<keyword evidence="10" id="KW-1185">Reference proteome</keyword>
<keyword evidence="4 7" id="KW-0812">Transmembrane</keyword>
<sequence length="301" mass="33007">MKRTKGFSGSHGGNKERKRTMFLFTLPMMVLYIVFFLVTMFIGLFYSFTDWNGISKSYNMVGIKNYLAVLSDSRFRKALLFNIKYTVAIVIGVTLVALICALALNSVKRFSTFFRSVYFVPAVLSMITVGLIWNELFLRAIPQFGASIGNKSLSSSILANPKLAVVGILIVNLWQGCAQPMVLFLAGLQSIPKDLQEAATMDGAGRWARFCHITMPYLLPTINIVVITQTKAGLTIFDYIKVMTNGGPAQATEAVGLLIYRHAVAEGKFSRSIAESMVLFVIVAIVAALSLKASGKSQVGE</sequence>
<dbReference type="Gene3D" id="1.10.3720.10">
    <property type="entry name" value="MetI-like"/>
    <property type="match status" value="1"/>
</dbReference>
<evidence type="ECO:0000256" key="1">
    <source>
        <dbReference type="ARBA" id="ARBA00004651"/>
    </source>
</evidence>
<dbReference type="InterPro" id="IPR051393">
    <property type="entry name" value="ABC_transporter_permease"/>
</dbReference>
<evidence type="ECO:0000256" key="2">
    <source>
        <dbReference type="ARBA" id="ARBA00022448"/>
    </source>
</evidence>
<feature type="transmembrane region" description="Helical" evidence="7">
    <location>
        <begin position="83"/>
        <end position="104"/>
    </location>
</feature>
<dbReference type="CDD" id="cd06261">
    <property type="entry name" value="TM_PBP2"/>
    <property type="match status" value="1"/>
</dbReference>
<evidence type="ECO:0000259" key="8">
    <source>
        <dbReference type="PROSITE" id="PS50928"/>
    </source>
</evidence>
<organism evidence="9 10">
    <name type="scientific">Blautia liquoris</name>
    <dbReference type="NCBI Taxonomy" id="2779518"/>
    <lineage>
        <taxon>Bacteria</taxon>
        <taxon>Bacillati</taxon>
        <taxon>Bacillota</taxon>
        <taxon>Clostridia</taxon>
        <taxon>Lachnospirales</taxon>
        <taxon>Lachnospiraceae</taxon>
        <taxon>Blautia</taxon>
    </lineage>
</organism>
<feature type="transmembrane region" description="Helical" evidence="7">
    <location>
        <begin position="21"/>
        <end position="48"/>
    </location>
</feature>
<dbReference type="KEGG" id="bliq:INP51_11750"/>
<evidence type="ECO:0000256" key="3">
    <source>
        <dbReference type="ARBA" id="ARBA00022475"/>
    </source>
</evidence>
<dbReference type="Pfam" id="PF00528">
    <property type="entry name" value="BPD_transp_1"/>
    <property type="match status" value="1"/>
</dbReference>
<dbReference type="InterPro" id="IPR035906">
    <property type="entry name" value="MetI-like_sf"/>
</dbReference>
<gene>
    <name evidence="9" type="ORF">INP51_11750</name>
</gene>
<comment type="subcellular location">
    <subcellularLocation>
        <location evidence="1 7">Cell membrane</location>
        <topology evidence="1 7">Multi-pass membrane protein</topology>
    </subcellularLocation>
</comment>
<evidence type="ECO:0000256" key="6">
    <source>
        <dbReference type="ARBA" id="ARBA00023136"/>
    </source>
</evidence>
<dbReference type="GO" id="GO:0055085">
    <property type="term" value="P:transmembrane transport"/>
    <property type="evidence" value="ECO:0007669"/>
    <property type="project" value="InterPro"/>
</dbReference>
<evidence type="ECO:0000256" key="7">
    <source>
        <dbReference type="RuleBase" id="RU363032"/>
    </source>
</evidence>
<feature type="transmembrane region" description="Helical" evidence="7">
    <location>
        <begin position="116"/>
        <end position="133"/>
    </location>
</feature>
<keyword evidence="3" id="KW-1003">Cell membrane</keyword>
<keyword evidence="5 7" id="KW-1133">Transmembrane helix</keyword>
<dbReference type="GO" id="GO:0005886">
    <property type="term" value="C:plasma membrane"/>
    <property type="evidence" value="ECO:0007669"/>
    <property type="project" value="UniProtKB-SubCell"/>
</dbReference>
<dbReference type="PANTHER" id="PTHR30193">
    <property type="entry name" value="ABC TRANSPORTER PERMEASE PROTEIN"/>
    <property type="match status" value="1"/>
</dbReference>
<feature type="domain" description="ABC transmembrane type-1" evidence="8">
    <location>
        <begin position="83"/>
        <end position="290"/>
    </location>
</feature>
<name>A0A7M2REB1_9FIRM</name>
<comment type="similarity">
    <text evidence="7">Belongs to the binding-protein-dependent transport system permease family.</text>
</comment>
<accession>A0A7M2REB1</accession>
<protein>
    <submittedName>
        <fullName evidence="9">Sugar ABC transporter permease</fullName>
    </submittedName>
</protein>
<dbReference type="PROSITE" id="PS50928">
    <property type="entry name" value="ABC_TM1"/>
    <property type="match status" value="1"/>
</dbReference>
<proteinExistence type="inferred from homology"/>
<evidence type="ECO:0000256" key="5">
    <source>
        <dbReference type="ARBA" id="ARBA00022989"/>
    </source>
</evidence>
<dbReference type="SUPFAM" id="SSF161098">
    <property type="entry name" value="MetI-like"/>
    <property type="match status" value="1"/>
</dbReference>
<keyword evidence="6 7" id="KW-0472">Membrane</keyword>